<evidence type="ECO:0000313" key="2">
    <source>
        <dbReference type="EMBL" id="PMC42773.1"/>
    </source>
</evidence>
<protein>
    <submittedName>
        <fullName evidence="2">Uncharacterized protein</fullName>
    </submittedName>
</protein>
<keyword evidence="3" id="KW-1185">Reference proteome</keyword>
<dbReference type="AlphaFoldDB" id="A0A2N6RXM4"/>
<proteinExistence type="predicted"/>
<name>A0A2N6RXM4_9BIFI</name>
<keyword evidence="1" id="KW-0812">Transmembrane</keyword>
<accession>A0A2N6RXM4</accession>
<gene>
    <name evidence="2" type="ORF">CJ216_01310</name>
</gene>
<dbReference type="RefSeq" id="WP_102694652.1">
    <property type="nucleotide sequence ID" value="NZ_JAKNCL010000002.1"/>
</dbReference>
<dbReference type="EMBL" id="PNGV01000001">
    <property type="protein sequence ID" value="PMC42773.1"/>
    <property type="molecule type" value="Genomic_DNA"/>
</dbReference>
<comment type="caution">
    <text evidence="2">The sequence shown here is derived from an EMBL/GenBank/DDBJ whole genome shotgun (WGS) entry which is preliminary data.</text>
</comment>
<feature type="transmembrane region" description="Helical" evidence="1">
    <location>
        <begin position="79"/>
        <end position="97"/>
    </location>
</feature>
<keyword evidence="1" id="KW-1133">Transmembrane helix</keyword>
<feature type="transmembrane region" description="Helical" evidence="1">
    <location>
        <begin position="40"/>
        <end position="59"/>
    </location>
</feature>
<sequence>MKVQKNTLLLIACLVWGAAGFNILKIGLLAYQNYLQPLNYALSLVVFAIFQFLIFGKLVKKHTQRILAYKEKQFFLKFFDVKSFIIMAFMMTFGIVLRATNVAPEQFIAVFYTGLGAALFLAGLLFGYQFAKTFCPALKHSLSDCANTSVK</sequence>
<dbReference type="GeneID" id="98326398"/>
<evidence type="ECO:0000256" key="1">
    <source>
        <dbReference type="SAM" id="Phobius"/>
    </source>
</evidence>
<feature type="transmembrane region" description="Helical" evidence="1">
    <location>
        <begin position="7"/>
        <end position="28"/>
    </location>
</feature>
<dbReference type="Proteomes" id="UP000235771">
    <property type="component" value="Unassembled WGS sequence"/>
</dbReference>
<keyword evidence="1" id="KW-0472">Membrane</keyword>
<feature type="transmembrane region" description="Helical" evidence="1">
    <location>
        <begin position="109"/>
        <end position="131"/>
    </location>
</feature>
<evidence type="ECO:0000313" key="3">
    <source>
        <dbReference type="Proteomes" id="UP000235771"/>
    </source>
</evidence>
<reference evidence="2 3" key="1">
    <citation type="submission" date="2017-09" db="EMBL/GenBank/DDBJ databases">
        <title>Bacterial strain isolated from the female urinary microbiota.</title>
        <authorList>
            <person name="Thomas-White K."/>
            <person name="Kumar N."/>
            <person name="Forster S."/>
            <person name="Putonti C."/>
            <person name="Lawley T."/>
            <person name="Wolfe A.J."/>
        </authorList>
    </citation>
    <scope>NUCLEOTIDE SEQUENCE [LARGE SCALE GENOMIC DNA]</scope>
    <source>
        <strain evidence="2 3">UMB1686</strain>
    </source>
</reference>
<organism evidence="2 3">
    <name type="scientific">Gardnerella greenwoodii</name>
    <dbReference type="NCBI Taxonomy" id="2914925"/>
    <lineage>
        <taxon>Bacteria</taxon>
        <taxon>Bacillati</taxon>
        <taxon>Actinomycetota</taxon>
        <taxon>Actinomycetes</taxon>
        <taxon>Bifidobacteriales</taxon>
        <taxon>Bifidobacteriaceae</taxon>
        <taxon>Gardnerella</taxon>
    </lineage>
</organism>